<reference evidence="3 4" key="1">
    <citation type="journal article" date="2019" name="Sci. Rep.">
        <title>Orb-weaving spider Araneus ventricosus genome elucidates the spidroin gene catalogue.</title>
        <authorList>
            <person name="Kono N."/>
            <person name="Nakamura H."/>
            <person name="Ohtoshi R."/>
            <person name="Moran D.A.P."/>
            <person name="Shinohara A."/>
            <person name="Yoshida Y."/>
            <person name="Fujiwara M."/>
            <person name="Mori M."/>
            <person name="Tomita M."/>
            <person name="Arakawa K."/>
        </authorList>
    </citation>
    <scope>NUCLEOTIDE SEQUENCE [LARGE SCALE GENOMIC DNA]</scope>
</reference>
<gene>
    <name evidence="3" type="ORF">AVEN_211785_1</name>
    <name evidence="2" type="ORF">AVEN_4737_1</name>
</gene>
<dbReference type="AlphaFoldDB" id="A0A4Y2N8S6"/>
<keyword evidence="4" id="KW-1185">Reference proteome</keyword>
<dbReference type="EMBL" id="BGPR01008625">
    <property type="protein sequence ID" value="GBN35029.1"/>
    <property type="molecule type" value="Genomic_DNA"/>
</dbReference>
<proteinExistence type="predicted"/>
<accession>A0A4Y2N8S6</accession>
<evidence type="ECO:0000256" key="1">
    <source>
        <dbReference type="SAM" id="MobiDB-lite"/>
    </source>
</evidence>
<name>A0A4Y2N8S6_ARAVE</name>
<dbReference type="EMBL" id="BGPR01008630">
    <property type="protein sequence ID" value="GBN35050.1"/>
    <property type="molecule type" value="Genomic_DNA"/>
</dbReference>
<comment type="caution">
    <text evidence="3">The sequence shown here is derived from an EMBL/GenBank/DDBJ whole genome shotgun (WGS) entry which is preliminary data.</text>
</comment>
<evidence type="ECO:0000313" key="4">
    <source>
        <dbReference type="Proteomes" id="UP000499080"/>
    </source>
</evidence>
<organism evidence="3 4">
    <name type="scientific">Araneus ventricosus</name>
    <name type="common">Orbweaver spider</name>
    <name type="synonym">Epeira ventricosa</name>
    <dbReference type="NCBI Taxonomy" id="182803"/>
    <lineage>
        <taxon>Eukaryota</taxon>
        <taxon>Metazoa</taxon>
        <taxon>Ecdysozoa</taxon>
        <taxon>Arthropoda</taxon>
        <taxon>Chelicerata</taxon>
        <taxon>Arachnida</taxon>
        <taxon>Araneae</taxon>
        <taxon>Araneomorphae</taxon>
        <taxon>Entelegynae</taxon>
        <taxon>Araneoidea</taxon>
        <taxon>Araneidae</taxon>
        <taxon>Araneus</taxon>
    </lineage>
</organism>
<sequence>MTRLACPGRASSSSNSYPSKNLLHHSTTVERLKTVLTVHSLHPSIHFHSLQLPPLLKIGSLLVVPSYLPACSIVDDNLCDHLLFGVQPHCCYATSSVVHASVSLPIDDAAIHAVT</sequence>
<protein>
    <submittedName>
        <fullName evidence="3">Uncharacterized protein</fullName>
    </submittedName>
</protein>
<evidence type="ECO:0000313" key="2">
    <source>
        <dbReference type="EMBL" id="GBN35029.1"/>
    </source>
</evidence>
<feature type="region of interest" description="Disordered" evidence="1">
    <location>
        <begin position="1"/>
        <end position="21"/>
    </location>
</feature>
<evidence type="ECO:0000313" key="3">
    <source>
        <dbReference type="EMBL" id="GBN35050.1"/>
    </source>
</evidence>
<dbReference type="Proteomes" id="UP000499080">
    <property type="component" value="Unassembled WGS sequence"/>
</dbReference>